<dbReference type="InterPro" id="IPR012827">
    <property type="entry name" value="Hemerythrin_metal-bd"/>
</dbReference>
<dbReference type="InterPro" id="IPR050669">
    <property type="entry name" value="Hemerythrin"/>
</dbReference>
<evidence type="ECO:0000256" key="1">
    <source>
        <dbReference type="ARBA" id="ARBA00010587"/>
    </source>
</evidence>
<organism evidence="5 6">
    <name type="scientific">Undibacterium danionis</name>
    <dbReference type="NCBI Taxonomy" id="1812100"/>
    <lineage>
        <taxon>Bacteria</taxon>
        <taxon>Pseudomonadati</taxon>
        <taxon>Pseudomonadota</taxon>
        <taxon>Betaproteobacteria</taxon>
        <taxon>Burkholderiales</taxon>
        <taxon>Oxalobacteraceae</taxon>
        <taxon>Undibacterium</taxon>
    </lineage>
</organism>
<dbReference type="Gene3D" id="1.20.120.50">
    <property type="entry name" value="Hemerythrin-like"/>
    <property type="match status" value="1"/>
</dbReference>
<dbReference type="PANTHER" id="PTHR37164:SF1">
    <property type="entry name" value="BACTERIOHEMERYTHRIN"/>
    <property type="match status" value="1"/>
</dbReference>
<keyword evidence="3" id="KW-0408">Iron</keyword>
<dbReference type="RefSeq" id="WP_390212603.1">
    <property type="nucleotide sequence ID" value="NZ_JBHLXJ010000012.1"/>
</dbReference>
<dbReference type="NCBIfam" id="TIGR02481">
    <property type="entry name" value="hemeryth_dom"/>
    <property type="match status" value="1"/>
</dbReference>
<evidence type="ECO:0000256" key="2">
    <source>
        <dbReference type="ARBA" id="ARBA00022723"/>
    </source>
</evidence>
<dbReference type="Pfam" id="PF01814">
    <property type="entry name" value="Hemerythrin"/>
    <property type="match status" value="1"/>
</dbReference>
<dbReference type="PANTHER" id="PTHR37164">
    <property type="entry name" value="BACTERIOHEMERYTHRIN"/>
    <property type="match status" value="1"/>
</dbReference>
<proteinExistence type="inferred from homology"/>
<dbReference type="NCBIfam" id="NF033749">
    <property type="entry name" value="bact_hemeryth"/>
    <property type="match status" value="1"/>
</dbReference>
<comment type="similarity">
    <text evidence="1">Belongs to the hemerythrin family.</text>
</comment>
<accession>A0ABV6IEW6</accession>
<evidence type="ECO:0000256" key="3">
    <source>
        <dbReference type="ARBA" id="ARBA00023004"/>
    </source>
</evidence>
<gene>
    <name evidence="5" type="ORF">ACFFJH_11185</name>
</gene>
<dbReference type="InterPro" id="IPR035938">
    <property type="entry name" value="Hemerythrin-like_sf"/>
</dbReference>
<keyword evidence="2" id="KW-0479">Metal-binding</keyword>
<dbReference type="InterPro" id="IPR012312">
    <property type="entry name" value="Hemerythrin-like"/>
</dbReference>
<dbReference type="SUPFAM" id="SSF47188">
    <property type="entry name" value="Hemerythrin-like"/>
    <property type="match status" value="1"/>
</dbReference>
<dbReference type="EMBL" id="JBHLXJ010000012">
    <property type="protein sequence ID" value="MFC0350372.1"/>
    <property type="molecule type" value="Genomic_DNA"/>
</dbReference>
<evidence type="ECO:0000313" key="6">
    <source>
        <dbReference type="Proteomes" id="UP001589844"/>
    </source>
</evidence>
<dbReference type="CDD" id="cd12107">
    <property type="entry name" value="Hemerythrin"/>
    <property type="match status" value="1"/>
</dbReference>
<sequence length="138" mass="16248">MAYFEWADDMEIDRGPIDDDHKNLVRLVNELHTATSAGRGHEVIETIIHELINYTKDHLEREEHIMASLHFPNLERHKQGHQQFVNKLNELQTKYETGSITVPSQLSTVLRDWLSLHIRRSDKEIKVFLQKKEKLGKK</sequence>
<keyword evidence="6" id="KW-1185">Reference proteome</keyword>
<evidence type="ECO:0000313" key="5">
    <source>
        <dbReference type="EMBL" id="MFC0350372.1"/>
    </source>
</evidence>
<evidence type="ECO:0000259" key="4">
    <source>
        <dbReference type="Pfam" id="PF01814"/>
    </source>
</evidence>
<protein>
    <submittedName>
        <fullName evidence="5">Bacteriohemerythrin</fullName>
    </submittedName>
</protein>
<comment type="caution">
    <text evidence="5">The sequence shown here is derived from an EMBL/GenBank/DDBJ whole genome shotgun (WGS) entry which is preliminary data.</text>
</comment>
<name>A0ABV6IEW6_9BURK</name>
<feature type="domain" description="Hemerythrin-like" evidence="4">
    <location>
        <begin position="17"/>
        <end position="126"/>
    </location>
</feature>
<dbReference type="Proteomes" id="UP001589844">
    <property type="component" value="Unassembled WGS sequence"/>
</dbReference>
<reference evidence="5 6" key="1">
    <citation type="submission" date="2024-09" db="EMBL/GenBank/DDBJ databases">
        <authorList>
            <person name="Sun Q."/>
            <person name="Mori K."/>
        </authorList>
    </citation>
    <scope>NUCLEOTIDE SEQUENCE [LARGE SCALE GENOMIC DNA]</scope>
    <source>
        <strain evidence="5 6">CCM 8677</strain>
    </source>
</reference>